<evidence type="ECO:0000313" key="3">
    <source>
        <dbReference type="Proteomes" id="UP000184501"/>
    </source>
</evidence>
<evidence type="ECO:0000256" key="1">
    <source>
        <dbReference type="SAM" id="MobiDB-lite"/>
    </source>
</evidence>
<keyword evidence="3" id="KW-1185">Reference proteome</keyword>
<dbReference type="AlphaFoldDB" id="A0A1M5QGY9"/>
<sequence>MGFYVVVYPEPGDEAQVSEVEPGAPTLVMEVGNSALVVRVNVGRLGAYEVAAQFGRQLAAAATQFADRCENMIDPALPNLVPTGRNASERDEGRHG</sequence>
<dbReference type="RefSeq" id="WP_073490181.1">
    <property type="nucleotide sequence ID" value="NZ_FQVN01000026.1"/>
</dbReference>
<gene>
    <name evidence="2" type="ORF">SAMN05444320_1263</name>
</gene>
<dbReference type="OrthoDB" id="3700417at2"/>
<feature type="compositionally biased region" description="Basic and acidic residues" evidence="1">
    <location>
        <begin position="87"/>
        <end position="96"/>
    </location>
</feature>
<dbReference type="EMBL" id="FQVN01000026">
    <property type="protein sequence ID" value="SHH13178.1"/>
    <property type="molecule type" value="Genomic_DNA"/>
</dbReference>
<name>A0A1M5QGY9_STRHI</name>
<protein>
    <submittedName>
        <fullName evidence="2">Uncharacterized protein</fullName>
    </submittedName>
</protein>
<dbReference type="Proteomes" id="UP000184501">
    <property type="component" value="Unassembled WGS sequence"/>
</dbReference>
<reference evidence="2 3" key="1">
    <citation type="submission" date="2016-11" db="EMBL/GenBank/DDBJ databases">
        <authorList>
            <person name="Jaros S."/>
            <person name="Januszkiewicz K."/>
            <person name="Wedrychowicz H."/>
        </authorList>
    </citation>
    <scope>NUCLEOTIDE SEQUENCE [LARGE SCALE GENOMIC DNA]</scope>
    <source>
        <strain evidence="2 3">DSM 44523</strain>
    </source>
</reference>
<proteinExistence type="predicted"/>
<accession>A0A1M5QGY9</accession>
<organism evidence="2 3">
    <name type="scientific">Streptoalloteichus hindustanus</name>
    <dbReference type="NCBI Taxonomy" id="2017"/>
    <lineage>
        <taxon>Bacteria</taxon>
        <taxon>Bacillati</taxon>
        <taxon>Actinomycetota</taxon>
        <taxon>Actinomycetes</taxon>
        <taxon>Pseudonocardiales</taxon>
        <taxon>Pseudonocardiaceae</taxon>
        <taxon>Streptoalloteichus</taxon>
    </lineage>
</organism>
<evidence type="ECO:0000313" key="2">
    <source>
        <dbReference type="EMBL" id="SHH13178.1"/>
    </source>
</evidence>
<feature type="region of interest" description="Disordered" evidence="1">
    <location>
        <begin position="76"/>
        <end position="96"/>
    </location>
</feature>